<evidence type="ECO:0000256" key="1">
    <source>
        <dbReference type="SAM" id="Phobius"/>
    </source>
</evidence>
<feature type="transmembrane region" description="Helical" evidence="1">
    <location>
        <begin position="43"/>
        <end position="62"/>
    </location>
</feature>
<name>A0A4Z1L5R1_9HELO</name>
<keyword evidence="3" id="KW-1185">Reference proteome</keyword>
<dbReference type="Proteomes" id="UP000297280">
    <property type="component" value="Unassembled WGS sequence"/>
</dbReference>
<sequence>MMNVLGTSSLASLLVPCMKEIGRGNAYLGIVTRRGYSTGVTMGVMINLWMGLICVLAAHSFIGTWRTLHKFSSAEHNIFGEEGQEMQSQVWKEMLGIMDKKCPAAVERMNS</sequence>
<reference evidence="2 3" key="1">
    <citation type="submission" date="2017-12" db="EMBL/GenBank/DDBJ databases">
        <title>Comparative genomics of Botrytis spp.</title>
        <authorList>
            <person name="Valero-Jimenez C.A."/>
            <person name="Tapia P."/>
            <person name="Veloso J."/>
            <person name="Silva-Moreno E."/>
            <person name="Staats M."/>
            <person name="Valdes J.H."/>
            <person name="Van Kan J.A.L."/>
        </authorList>
    </citation>
    <scope>NUCLEOTIDE SEQUENCE [LARGE SCALE GENOMIC DNA]</scope>
    <source>
        <strain evidence="2 3">MUCL3349</strain>
    </source>
</reference>
<keyword evidence="1" id="KW-0812">Transmembrane</keyword>
<evidence type="ECO:0000313" key="3">
    <source>
        <dbReference type="Proteomes" id="UP000297280"/>
    </source>
</evidence>
<comment type="caution">
    <text evidence="2">The sequence shown here is derived from an EMBL/GenBank/DDBJ whole genome shotgun (WGS) entry which is preliminary data.</text>
</comment>
<evidence type="ECO:0000313" key="2">
    <source>
        <dbReference type="EMBL" id="TGO92006.1"/>
    </source>
</evidence>
<keyword evidence="1" id="KW-0472">Membrane</keyword>
<organism evidence="2 3">
    <name type="scientific">Botrytis porri</name>
    <dbReference type="NCBI Taxonomy" id="87229"/>
    <lineage>
        <taxon>Eukaryota</taxon>
        <taxon>Fungi</taxon>
        <taxon>Dikarya</taxon>
        <taxon>Ascomycota</taxon>
        <taxon>Pezizomycotina</taxon>
        <taxon>Leotiomycetes</taxon>
        <taxon>Helotiales</taxon>
        <taxon>Sclerotiniaceae</taxon>
        <taxon>Botrytis</taxon>
    </lineage>
</organism>
<gene>
    <name evidence="2" type="ORF">BPOR_0012g00050</name>
</gene>
<keyword evidence="1" id="KW-1133">Transmembrane helix</keyword>
<proteinExistence type="predicted"/>
<dbReference type="EMBL" id="PQXO01000012">
    <property type="protein sequence ID" value="TGO92006.1"/>
    <property type="molecule type" value="Genomic_DNA"/>
</dbReference>
<dbReference type="AlphaFoldDB" id="A0A4Z1L5R1"/>
<accession>A0A4Z1L5R1</accession>
<protein>
    <submittedName>
        <fullName evidence="2">Uncharacterized protein</fullName>
    </submittedName>
</protein>
<dbReference type="STRING" id="87229.A0A4Z1L5R1"/>